<dbReference type="InterPro" id="IPR009080">
    <property type="entry name" value="tRNAsynth_Ia_anticodon-bd"/>
</dbReference>
<dbReference type="AlphaFoldDB" id="A0A5Q3Q9Z6"/>
<dbReference type="GO" id="GO:0006420">
    <property type="term" value="P:arginyl-tRNA aminoacylation"/>
    <property type="evidence" value="ECO:0007669"/>
    <property type="project" value="UniProtKB-UniRule"/>
</dbReference>
<evidence type="ECO:0000256" key="6">
    <source>
        <dbReference type="ARBA" id="ARBA00022741"/>
    </source>
</evidence>
<keyword evidence="5 11" id="KW-0436">Ligase</keyword>
<dbReference type="SMART" id="SM01016">
    <property type="entry name" value="Arg_tRNA_synt_N"/>
    <property type="match status" value="1"/>
</dbReference>
<evidence type="ECO:0000313" key="15">
    <source>
        <dbReference type="EMBL" id="QGK71193.1"/>
    </source>
</evidence>
<comment type="similarity">
    <text evidence="2 11 12">Belongs to the class-I aminoacyl-tRNA synthetase family.</text>
</comment>
<dbReference type="InterPro" id="IPR035684">
    <property type="entry name" value="ArgRS_core"/>
</dbReference>
<dbReference type="Pfam" id="PF05746">
    <property type="entry name" value="DALR_1"/>
    <property type="match status" value="1"/>
</dbReference>
<keyword evidence="4 11" id="KW-0963">Cytoplasm</keyword>
<feature type="domain" description="Arginyl tRNA synthetase N-terminal" evidence="14">
    <location>
        <begin position="4"/>
        <end position="93"/>
    </location>
</feature>
<name>A0A5Q3Q9Z6_9PSEU</name>
<dbReference type="SUPFAM" id="SSF52374">
    <property type="entry name" value="Nucleotidylyl transferase"/>
    <property type="match status" value="1"/>
</dbReference>
<dbReference type="InterPro" id="IPR008909">
    <property type="entry name" value="DALR_anticod-bd"/>
</dbReference>
<sequence>MTPAALADLIRSAAVEVMSARGLDTSVLPESVTVERPRNPEHGDYATNLAMQVAKKAGVVPREFAGWLAEELTAYGSIASVDVAGPGFLNLRIAADAQGAIIRDVLVGGADYGRGDAYAGLTVNLEFVSANPTGPMHLGGARWAAAGDALGRVLQAQGAEVTREYYFNDHGAQIDRFVHSLIAAALGEPPPEDGYGGAYVADIASAVLEVEPGVLDLPVDARHERFREVGVNLMFDEIKKSLHEFGTDFDVFFHENSLHESGAVATAVADLKDSGNLYFAENAWWLRSTDQGDDKDRVLIKSDGAPAYIAGDVAYLRDKRLRGFDLCLYMLGADHHGYVARLKAAAAALGDDPAVVEVLIGQMVNLVRDGEPVRMSKRAGTVVTMEDLVEAVGVDAARYSLTRSSVDQAVDIDLDLISKRTNENPVFYVQYAHARLSSLQRNAASLGIERGSVEDADLSVLTHDREGDLIRTLGECPRVVASAAQLREPHRVARYLEEVASAYHKFYDSCRVIQPGDDRATPLTVARLQLCEATRQVLANGLELLGVSAPEQM</sequence>
<protein>
    <recommendedName>
        <fullName evidence="11">Arginine--tRNA ligase</fullName>
        <ecNumber evidence="11">6.1.1.19</ecNumber>
    </recommendedName>
    <alternativeName>
        <fullName evidence="11">Arginyl-tRNA synthetase</fullName>
        <shortName evidence="11">ArgRS</shortName>
    </alternativeName>
</protein>
<evidence type="ECO:0000256" key="3">
    <source>
        <dbReference type="ARBA" id="ARBA00011245"/>
    </source>
</evidence>
<dbReference type="InterPro" id="IPR005148">
    <property type="entry name" value="Arg-tRNA-synth_N"/>
</dbReference>
<keyword evidence="6 11" id="KW-0547">Nucleotide-binding</keyword>
<dbReference type="SUPFAM" id="SSF55190">
    <property type="entry name" value="Arginyl-tRNA synthetase (ArgRS), N-terminal 'additional' domain"/>
    <property type="match status" value="1"/>
</dbReference>
<evidence type="ECO:0000259" key="13">
    <source>
        <dbReference type="SMART" id="SM00836"/>
    </source>
</evidence>
<dbReference type="FunFam" id="3.40.50.620:FF:000062">
    <property type="entry name" value="Arginine--tRNA ligase"/>
    <property type="match status" value="1"/>
</dbReference>
<dbReference type="FunFam" id="1.10.730.10:FF:000008">
    <property type="entry name" value="Arginine--tRNA ligase"/>
    <property type="match status" value="1"/>
</dbReference>
<evidence type="ECO:0000256" key="9">
    <source>
        <dbReference type="ARBA" id="ARBA00023146"/>
    </source>
</evidence>
<proteinExistence type="inferred from homology"/>
<dbReference type="EC" id="6.1.1.19" evidence="11"/>
<comment type="subcellular location">
    <subcellularLocation>
        <location evidence="1 11">Cytoplasm</location>
    </subcellularLocation>
</comment>
<keyword evidence="8 11" id="KW-0648">Protein biosynthesis</keyword>
<dbReference type="GO" id="GO:0005524">
    <property type="term" value="F:ATP binding"/>
    <property type="evidence" value="ECO:0007669"/>
    <property type="project" value="UniProtKB-UniRule"/>
</dbReference>
<evidence type="ECO:0000256" key="11">
    <source>
        <dbReference type="HAMAP-Rule" id="MF_00123"/>
    </source>
</evidence>
<dbReference type="PANTHER" id="PTHR11956:SF5">
    <property type="entry name" value="ARGININE--TRNA LIGASE, CYTOPLASMIC"/>
    <property type="match status" value="1"/>
</dbReference>
<reference evidence="16" key="1">
    <citation type="submission" date="2019-11" db="EMBL/GenBank/DDBJ databases">
        <title>The complete genome sequence of Saccharopolyspora sp. E2A.</title>
        <authorList>
            <person name="Zhang G."/>
        </authorList>
    </citation>
    <scope>NUCLEOTIDE SEQUENCE [LARGE SCALE GENOMIC DNA]</scope>
    <source>
        <strain evidence="16">E2A</strain>
    </source>
</reference>
<dbReference type="InterPro" id="IPR001412">
    <property type="entry name" value="aa-tRNA-synth_I_CS"/>
</dbReference>
<dbReference type="EMBL" id="CP045929">
    <property type="protein sequence ID" value="QGK71193.1"/>
    <property type="molecule type" value="Genomic_DNA"/>
</dbReference>
<keyword evidence="16" id="KW-1185">Reference proteome</keyword>
<dbReference type="CDD" id="cd07956">
    <property type="entry name" value="Anticodon_Ia_Arg"/>
    <property type="match status" value="1"/>
</dbReference>
<dbReference type="NCBIfam" id="TIGR00456">
    <property type="entry name" value="argS"/>
    <property type="match status" value="1"/>
</dbReference>
<evidence type="ECO:0000313" key="16">
    <source>
        <dbReference type="Proteomes" id="UP000371041"/>
    </source>
</evidence>
<dbReference type="CDD" id="cd00671">
    <property type="entry name" value="ArgRS_core"/>
    <property type="match status" value="1"/>
</dbReference>
<evidence type="ECO:0000256" key="10">
    <source>
        <dbReference type="ARBA" id="ARBA00049339"/>
    </source>
</evidence>
<dbReference type="GO" id="GO:0005737">
    <property type="term" value="C:cytoplasm"/>
    <property type="evidence" value="ECO:0007669"/>
    <property type="project" value="UniProtKB-SubCell"/>
</dbReference>
<dbReference type="InterPro" id="IPR036695">
    <property type="entry name" value="Arg-tRNA-synth_N_sf"/>
</dbReference>
<evidence type="ECO:0000256" key="4">
    <source>
        <dbReference type="ARBA" id="ARBA00022490"/>
    </source>
</evidence>
<dbReference type="SMART" id="SM00836">
    <property type="entry name" value="DALR_1"/>
    <property type="match status" value="1"/>
</dbReference>
<dbReference type="SUPFAM" id="SSF47323">
    <property type="entry name" value="Anticodon-binding domain of a subclass of class I aminoacyl-tRNA synthetases"/>
    <property type="match status" value="1"/>
</dbReference>
<dbReference type="InterPro" id="IPR014729">
    <property type="entry name" value="Rossmann-like_a/b/a_fold"/>
</dbReference>
<comment type="catalytic activity">
    <reaction evidence="10 11">
        <text>tRNA(Arg) + L-arginine + ATP = L-arginyl-tRNA(Arg) + AMP + diphosphate</text>
        <dbReference type="Rhea" id="RHEA:20301"/>
        <dbReference type="Rhea" id="RHEA-COMP:9658"/>
        <dbReference type="Rhea" id="RHEA-COMP:9673"/>
        <dbReference type="ChEBI" id="CHEBI:30616"/>
        <dbReference type="ChEBI" id="CHEBI:32682"/>
        <dbReference type="ChEBI" id="CHEBI:33019"/>
        <dbReference type="ChEBI" id="CHEBI:78442"/>
        <dbReference type="ChEBI" id="CHEBI:78513"/>
        <dbReference type="ChEBI" id="CHEBI:456215"/>
        <dbReference type="EC" id="6.1.1.19"/>
    </reaction>
</comment>
<dbReference type="PANTHER" id="PTHR11956">
    <property type="entry name" value="ARGINYL-TRNA SYNTHETASE"/>
    <property type="match status" value="1"/>
</dbReference>
<dbReference type="InterPro" id="IPR001278">
    <property type="entry name" value="Arg-tRNA-ligase"/>
</dbReference>
<keyword evidence="7 11" id="KW-0067">ATP-binding</keyword>
<feature type="domain" description="DALR anticodon binding" evidence="13">
    <location>
        <begin position="429"/>
        <end position="553"/>
    </location>
</feature>
<evidence type="ECO:0000256" key="2">
    <source>
        <dbReference type="ARBA" id="ARBA00005594"/>
    </source>
</evidence>
<dbReference type="Pfam" id="PF00750">
    <property type="entry name" value="tRNA-synt_1d"/>
    <property type="match status" value="1"/>
</dbReference>
<organism evidence="15 16">
    <name type="scientific">Allosaccharopolyspora coralli</name>
    <dbReference type="NCBI Taxonomy" id="2665642"/>
    <lineage>
        <taxon>Bacteria</taxon>
        <taxon>Bacillati</taxon>
        <taxon>Actinomycetota</taxon>
        <taxon>Actinomycetes</taxon>
        <taxon>Pseudonocardiales</taxon>
        <taxon>Pseudonocardiaceae</taxon>
        <taxon>Allosaccharopolyspora</taxon>
    </lineage>
</organism>
<dbReference type="KEGG" id="sace:GIY23_18180"/>
<feature type="short sequence motif" description="'HIGH' region" evidence="11">
    <location>
        <begin position="130"/>
        <end position="140"/>
    </location>
</feature>
<gene>
    <name evidence="11" type="primary">argS</name>
    <name evidence="15" type="ORF">GIY23_18180</name>
</gene>
<dbReference type="RefSeq" id="WP_154077769.1">
    <property type="nucleotide sequence ID" value="NZ_CP045929.1"/>
</dbReference>
<evidence type="ECO:0000256" key="5">
    <source>
        <dbReference type="ARBA" id="ARBA00022598"/>
    </source>
</evidence>
<dbReference type="Proteomes" id="UP000371041">
    <property type="component" value="Chromosome"/>
</dbReference>
<comment type="subunit">
    <text evidence="3 11">Monomer.</text>
</comment>
<dbReference type="PRINTS" id="PR01038">
    <property type="entry name" value="TRNASYNTHARG"/>
</dbReference>
<dbReference type="PROSITE" id="PS00178">
    <property type="entry name" value="AA_TRNA_LIGASE_I"/>
    <property type="match status" value="1"/>
</dbReference>
<dbReference type="Pfam" id="PF03485">
    <property type="entry name" value="Arg_tRNA_synt_N"/>
    <property type="match status" value="1"/>
</dbReference>
<dbReference type="Gene3D" id="3.40.50.620">
    <property type="entry name" value="HUPs"/>
    <property type="match status" value="1"/>
</dbReference>
<evidence type="ECO:0000256" key="1">
    <source>
        <dbReference type="ARBA" id="ARBA00004496"/>
    </source>
</evidence>
<evidence type="ECO:0000256" key="7">
    <source>
        <dbReference type="ARBA" id="ARBA00022840"/>
    </source>
</evidence>
<evidence type="ECO:0000259" key="14">
    <source>
        <dbReference type="SMART" id="SM01016"/>
    </source>
</evidence>
<accession>A0A5Q3Q9Z6</accession>
<evidence type="ECO:0000256" key="12">
    <source>
        <dbReference type="RuleBase" id="RU363038"/>
    </source>
</evidence>
<evidence type="ECO:0000256" key="8">
    <source>
        <dbReference type="ARBA" id="ARBA00022917"/>
    </source>
</evidence>
<dbReference type="HAMAP" id="MF_00123">
    <property type="entry name" value="Arg_tRNA_synth"/>
    <property type="match status" value="1"/>
</dbReference>
<dbReference type="Gene3D" id="1.10.730.10">
    <property type="entry name" value="Isoleucyl-tRNA Synthetase, Domain 1"/>
    <property type="match status" value="1"/>
</dbReference>
<keyword evidence="9 11" id="KW-0030">Aminoacyl-tRNA synthetase</keyword>
<dbReference type="Gene3D" id="3.30.1360.70">
    <property type="entry name" value="Arginyl tRNA synthetase N-terminal domain"/>
    <property type="match status" value="1"/>
</dbReference>
<dbReference type="GO" id="GO:0004814">
    <property type="term" value="F:arginine-tRNA ligase activity"/>
    <property type="evidence" value="ECO:0007669"/>
    <property type="project" value="UniProtKB-UniRule"/>
</dbReference>